<dbReference type="CDD" id="cd11530">
    <property type="entry name" value="NTP-PPase_DR2231_like"/>
    <property type="match status" value="1"/>
</dbReference>
<reference evidence="1" key="1">
    <citation type="journal article" date="2020" name="Nature">
        <title>Giant virus diversity and host interactions through global metagenomics.</title>
        <authorList>
            <person name="Schulz F."/>
            <person name="Roux S."/>
            <person name="Paez-Espino D."/>
            <person name="Jungbluth S."/>
            <person name="Walsh D.A."/>
            <person name="Denef V.J."/>
            <person name="McMahon K.D."/>
            <person name="Konstantinidis K.T."/>
            <person name="Eloe-Fadrosh E.A."/>
            <person name="Kyrpides N.C."/>
            <person name="Woyke T."/>
        </authorList>
    </citation>
    <scope>NUCLEOTIDE SEQUENCE</scope>
    <source>
        <strain evidence="1">GVMAG-M-3300009161-52</strain>
    </source>
</reference>
<name>A0A6C0EZ61_9ZZZZ</name>
<dbReference type="EMBL" id="MN738978">
    <property type="protein sequence ID" value="QHT33753.1"/>
    <property type="molecule type" value="Genomic_DNA"/>
</dbReference>
<protein>
    <submittedName>
        <fullName evidence="1">Uncharacterized protein</fullName>
    </submittedName>
</protein>
<dbReference type="InterPro" id="IPR033653">
    <property type="entry name" value="NTP-PPase_DR2231-like"/>
</dbReference>
<dbReference type="AlphaFoldDB" id="A0A6C0EZ61"/>
<organism evidence="1">
    <name type="scientific">viral metagenome</name>
    <dbReference type="NCBI Taxonomy" id="1070528"/>
    <lineage>
        <taxon>unclassified sequences</taxon>
        <taxon>metagenomes</taxon>
        <taxon>organismal metagenomes</taxon>
    </lineage>
</organism>
<evidence type="ECO:0000313" key="1">
    <source>
        <dbReference type="EMBL" id="QHT33753.1"/>
    </source>
</evidence>
<dbReference type="InterPro" id="IPR021130">
    <property type="entry name" value="PRib-ATP_PPHydrolase-like"/>
</dbReference>
<proteinExistence type="predicted"/>
<accession>A0A6C0EZ61</accession>
<dbReference type="Pfam" id="PF01503">
    <property type="entry name" value="PRA-PH"/>
    <property type="match status" value="1"/>
</dbReference>
<dbReference type="Gene3D" id="1.10.3420.10">
    <property type="entry name" value="putative ntp pyrophosphohydrolase like domain"/>
    <property type="match status" value="2"/>
</dbReference>
<dbReference type="SUPFAM" id="SSF101386">
    <property type="entry name" value="all-alpha NTP pyrophosphatases"/>
    <property type="match status" value="1"/>
</dbReference>
<sequence length="315" mass="36337">MTSTIFKTNFNKVMEFNRAFDMVPVEPKQYGGYFEDSLCNIQFDPFKFIRIPIFRDSPATIRLRLDLIKEEIGELNEAILQNDIIEQRDACADILYVVYGMADVLGISIDDIFSSNIQKKAMNYETNNTISSNSYVDKIFNASNKGSKTITNYKYMKSFSTEFLGFDISSKPVPEMISIISDKLNTIYLELEANCLKETEMINITKKFQIVSENLYDILSWTYIMTIVLGVNADNDFDIVHESNMSKLCSTEADAIATIIDYEAKYRAGTSPYDSPYYYYLHNLDKWIIKNLSTGKALKNIKYKKVCFKNTRFVF</sequence>
<dbReference type="InterPro" id="IPR023292">
    <property type="entry name" value="NTP_PyroPHydrolase-like_dom_sf"/>
</dbReference>